<evidence type="ECO:0000256" key="3">
    <source>
        <dbReference type="ARBA" id="ARBA00022989"/>
    </source>
</evidence>
<dbReference type="STRING" id="1849047.A0A3D8QCT4"/>
<feature type="transmembrane region" description="Helical" evidence="5">
    <location>
        <begin position="163"/>
        <end position="183"/>
    </location>
</feature>
<dbReference type="GO" id="GO:0016020">
    <property type="term" value="C:membrane"/>
    <property type="evidence" value="ECO:0007669"/>
    <property type="project" value="UniProtKB-SubCell"/>
</dbReference>
<feature type="transmembrane region" description="Helical" evidence="5">
    <location>
        <begin position="15"/>
        <end position="34"/>
    </location>
</feature>
<dbReference type="Pfam" id="PF04479">
    <property type="entry name" value="RTA1"/>
    <property type="match status" value="1"/>
</dbReference>
<evidence type="ECO:0000256" key="4">
    <source>
        <dbReference type="ARBA" id="ARBA00023136"/>
    </source>
</evidence>
<protein>
    <submittedName>
        <fullName evidence="6">RTA1 protein-like protein</fullName>
    </submittedName>
</protein>
<keyword evidence="2 5" id="KW-0812">Transmembrane</keyword>
<organism evidence="6 7">
    <name type="scientific">Coleophoma cylindrospora</name>
    <dbReference type="NCBI Taxonomy" id="1849047"/>
    <lineage>
        <taxon>Eukaryota</taxon>
        <taxon>Fungi</taxon>
        <taxon>Dikarya</taxon>
        <taxon>Ascomycota</taxon>
        <taxon>Pezizomycotina</taxon>
        <taxon>Leotiomycetes</taxon>
        <taxon>Helotiales</taxon>
        <taxon>Dermateaceae</taxon>
        <taxon>Coleophoma</taxon>
    </lineage>
</organism>
<name>A0A3D8QCT4_9HELO</name>
<evidence type="ECO:0000256" key="2">
    <source>
        <dbReference type="ARBA" id="ARBA00022692"/>
    </source>
</evidence>
<evidence type="ECO:0000313" key="7">
    <source>
        <dbReference type="Proteomes" id="UP000256645"/>
    </source>
</evidence>
<keyword evidence="7" id="KW-1185">Reference proteome</keyword>
<dbReference type="InterPro" id="IPR007568">
    <property type="entry name" value="RTA1"/>
</dbReference>
<proteinExistence type="predicted"/>
<comment type="subcellular location">
    <subcellularLocation>
        <location evidence="1">Membrane</location>
        <topology evidence="1">Multi-pass membrane protein</topology>
    </subcellularLocation>
</comment>
<reference evidence="6 7" key="1">
    <citation type="journal article" date="2018" name="IMA Fungus">
        <title>IMA Genome-F 9: Draft genome sequence of Annulohypoxylon stygium, Aspergillus mulundensis, Berkeleyomyces basicola (syn. Thielaviopsis basicola), Ceratocystis smalleyi, two Cercospora beticola strains, Coleophoma cylindrospora, Fusarium fracticaudum, Phialophora cf. hyalina, and Morchella septimelata.</title>
        <authorList>
            <person name="Wingfield B.D."/>
            <person name="Bills G.F."/>
            <person name="Dong Y."/>
            <person name="Huang W."/>
            <person name="Nel W.J."/>
            <person name="Swalarsk-Parry B.S."/>
            <person name="Vaghefi N."/>
            <person name="Wilken P.M."/>
            <person name="An Z."/>
            <person name="de Beer Z.W."/>
            <person name="De Vos L."/>
            <person name="Chen L."/>
            <person name="Duong T.A."/>
            <person name="Gao Y."/>
            <person name="Hammerbacher A."/>
            <person name="Kikkert J.R."/>
            <person name="Li Y."/>
            <person name="Li H."/>
            <person name="Li K."/>
            <person name="Li Q."/>
            <person name="Liu X."/>
            <person name="Ma X."/>
            <person name="Naidoo K."/>
            <person name="Pethybridge S.J."/>
            <person name="Sun J."/>
            <person name="Steenkamp E.T."/>
            <person name="van der Nest M.A."/>
            <person name="van Wyk S."/>
            <person name="Wingfield M.J."/>
            <person name="Xiong C."/>
            <person name="Yue Q."/>
            <person name="Zhang X."/>
        </authorList>
    </citation>
    <scope>NUCLEOTIDE SEQUENCE [LARGE SCALE GENOMIC DNA]</scope>
    <source>
        <strain evidence="6 7">BP6252</strain>
    </source>
</reference>
<feature type="transmembrane region" description="Helical" evidence="5">
    <location>
        <begin position="262"/>
        <end position="280"/>
    </location>
</feature>
<feature type="transmembrane region" description="Helical" evidence="5">
    <location>
        <begin position="75"/>
        <end position="100"/>
    </location>
</feature>
<sequence length="311" mass="35207">MTTPEISHYNYDPSIPAAALFGALFLLSAIAALFQWIRYRAWVWVVMVFAAFMEGIGYLLRIWSIKNVTKKPPYVAQFALIVLAPVLMAAGFYVVFGRIVYHVVPPAERKTRVLWVSPRFVTPIFVTSDVICLFLQLVGAIKVSSVNPTDPNAAQEAKKGRNIALVGVVLQLVVFGFFCITAARFNFTSRAFTADFEKRIQPPTDAKYVQIDDYPKKVKKNWQQLLLAVNVGCGLILVRTIYRTVDFSLGRKGYTEEHEWCAYVFDALPMLPCVVLFIFFHPGKYLPYLSLRLPKHARQSAHDNIEMGQSN</sequence>
<dbReference type="PANTHER" id="PTHR31465">
    <property type="entry name" value="PROTEIN RTA1-RELATED"/>
    <property type="match status" value="1"/>
</dbReference>
<keyword evidence="3 5" id="KW-1133">Transmembrane helix</keyword>
<evidence type="ECO:0000256" key="1">
    <source>
        <dbReference type="ARBA" id="ARBA00004141"/>
    </source>
</evidence>
<evidence type="ECO:0000313" key="6">
    <source>
        <dbReference type="EMBL" id="RDW59527.1"/>
    </source>
</evidence>
<dbReference type="PANTHER" id="PTHR31465:SF28">
    <property type="entry name" value="DOMAIN PROTEIN, PUTATIVE-RELATED"/>
    <property type="match status" value="1"/>
</dbReference>
<feature type="transmembrane region" description="Helical" evidence="5">
    <location>
        <begin position="41"/>
        <end position="63"/>
    </location>
</feature>
<comment type="caution">
    <text evidence="6">The sequence shown here is derived from an EMBL/GenBank/DDBJ whole genome shotgun (WGS) entry which is preliminary data.</text>
</comment>
<accession>A0A3D8QCT4</accession>
<evidence type="ECO:0000256" key="5">
    <source>
        <dbReference type="SAM" id="Phobius"/>
    </source>
</evidence>
<keyword evidence="4 5" id="KW-0472">Membrane</keyword>
<dbReference type="EMBL" id="PDLM01000016">
    <property type="protein sequence ID" value="RDW59527.1"/>
    <property type="molecule type" value="Genomic_DNA"/>
</dbReference>
<dbReference type="AlphaFoldDB" id="A0A3D8QCT4"/>
<dbReference type="Proteomes" id="UP000256645">
    <property type="component" value="Unassembled WGS sequence"/>
</dbReference>
<feature type="transmembrane region" description="Helical" evidence="5">
    <location>
        <begin position="225"/>
        <end position="242"/>
    </location>
</feature>
<gene>
    <name evidence="6" type="ORF">BP6252_12614</name>
</gene>
<dbReference type="OrthoDB" id="3358017at2759"/>